<accession>A0ACC2NXF0</accession>
<proteinExistence type="predicted"/>
<sequence>MISHKKKHVIVNSQKSDILRKKVETNRVGLALGDKYLILLSRCSDMIDQELLTLPDSHNSRAEYDSYHDNEEMKKKHLDEKKDQNHYDEKQKLGKEDHSSAEIHKEYHKGEKSHKSSKFHDEEKYQKGHSTKGEHNILKKDAYEKKKDFYDEFHDDDNHENHGEVQNHYNEQKGVHHTGDNNTNAKLTVFHCTLLKKSNARYQDNEQKQNSYLKSEINLLVNSHGNLEEMYGSFQDERDLSLAVSILSYESQKLSSSDENLRRSSNKLDENNAYSAPGVRHQPLVFELAKGSQPKGFNDFSTRRLTRKTMHPNDNLIKPRLTTVIAPNPEPDLLKPVRLDTHESMQVYNDRDYDSYTASPSSRSTDSSIDAKPLLNLYLTDPKLDTVSHEPDDKVEVPQTQKKRQISQKVHADLLLHQRKRSRPITETRTGKEQQLFPSTTQPNPVHTLTTGPTTPGSRARKTEILPTSKKPNLRKAYLTSHVMAPLFLPSEAQRHHNIVRFGERRIVVVTELPQKPHTNLTAKLDSKNANPPISKNIGRSNSRAVSLSHFITSNGTLQDGLMTRGSDHTVKPDLQIVFTQNSTRGSKKIDKNRGRKFETTTRRPSDYINSTVMARFSIPPRNDSNSTSKAQIRDIHSNLNRVTRIRSRISMSPGDTLRTSSYKNEESKQSESRKNSRGISEPGLVPLFDSNFRRITAPSKILDSKKTVPRVMVPNQATVQSIVKAIGEPRHPRFPIIHYKSNQQSNEDSLRNNKNQRWRNCDAKITKTTHKIGCNHEFGNNEKIQTQSTNSSGNTTDKLDDIQQKITPLTIDLQKYTILNSTQPIQKEEKFIGNTTDSLKEMDSVENQPSKILKHHDLVENQNSPQILLPVTHRPDTMVEDLLEGAGHQHISHRDNENLEDENDRSGEHHSSKHHQQGEKDNESYNEFHEHNRAEKGYHDKENHDNNYDEKEGNDKRHSEEAKYYKEFEQYKEGEKDSAYKEEGKYNKGHNTKGVHVVHKKDEIDKRTEFFDDFDDDGESERKGGYHREHEHKKVGRFHKDHKRTDHNQVGNDEKGHYLRGHRHHDDKENNKHEGSRHYQNQENKDGKKGASESVKHWSHKNDIKS</sequence>
<organism evidence="1 2">
    <name type="scientific">Eretmocerus hayati</name>
    <dbReference type="NCBI Taxonomy" id="131215"/>
    <lineage>
        <taxon>Eukaryota</taxon>
        <taxon>Metazoa</taxon>
        <taxon>Ecdysozoa</taxon>
        <taxon>Arthropoda</taxon>
        <taxon>Hexapoda</taxon>
        <taxon>Insecta</taxon>
        <taxon>Pterygota</taxon>
        <taxon>Neoptera</taxon>
        <taxon>Endopterygota</taxon>
        <taxon>Hymenoptera</taxon>
        <taxon>Apocrita</taxon>
        <taxon>Proctotrupomorpha</taxon>
        <taxon>Chalcidoidea</taxon>
        <taxon>Aphelinidae</taxon>
        <taxon>Aphelininae</taxon>
        <taxon>Eretmocerus</taxon>
    </lineage>
</organism>
<evidence type="ECO:0000313" key="2">
    <source>
        <dbReference type="Proteomes" id="UP001239111"/>
    </source>
</evidence>
<reference evidence="1" key="1">
    <citation type="submission" date="2023-04" db="EMBL/GenBank/DDBJ databases">
        <title>A chromosome-level genome assembly of the parasitoid wasp Eretmocerus hayati.</title>
        <authorList>
            <person name="Zhong Y."/>
            <person name="Liu S."/>
            <person name="Liu Y."/>
        </authorList>
    </citation>
    <scope>NUCLEOTIDE SEQUENCE</scope>
    <source>
        <strain evidence="1">ZJU_SS_LIU_2023</strain>
    </source>
</reference>
<keyword evidence="2" id="KW-1185">Reference proteome</keyword>
<name>A0ACC2NXF0_9HYME</name>
<dbReference type="EMBL" id="CM056742">
    <property type="protein sequence ID" value="KAJ8675969.1"/>
    <property type="molecule type" value="Genomic_DNA"/>
</dbReference>
<gene>
    <name evidence="1" type="ORF">QAD02_011755</name>
</gene>
<protein>
    <submittedName>
        <fullName evidence="1">Uncharacterized protein</fullName>
    </submittedName>
</protein>
<evidence type="ECO:0000313" key="1">
    <source>
        <dbReference type="EMBL" id="KAJ8675969.1"/>
    </source>
</evidence>
<comment type="caution">
    <text evidence="1">The sequence shown here is derived from an EMBL/GenBank/DDBJ whole genome shotgun (WGS) entry which is preliminary data.</text>
</comment>
<dbReference type="Proteomes" id="UP001239111">
    <property type="component" value="Chromosome 2"/>
</dbReference>